<protein>
    <submittedName>
        <fullName evidence="3">Type IX secretion system outer membrane channel protein PorV</fullName>
    </submittedName>
</protein>
<accession>A0ABT1T698</accession>
<dbReference type="Gene3D" id="2.40.160.60">
    <property type="entry name" value="Outer membrane protein transport protein (OMPP1/FadL/TodX)"/>
    <property type="match status" value="1"/>
</dbReference>
<evidence type="ECO:0000256" key="1">
    <source>
        <dbReference type="SAM" id="SignalP"/>
    </source>
</evidence>
<dbReference type="NCBIfam" id="NF033709">
    <property type="entry name" value="PorV_fam"/>
    <property type="match status" value="1"/>
</dbReference>
<dbReference type="RefSeq" id="WP_256540105.1">
    <property type="nucleotide sequence ID" value="NZ_JANHOH010000005.1"/>
</dbReference>
<evidence type="ECO:0000313" key="3">
    <source>
        <dbReference type="EMBL" id="MCQ6959915.1"/>
    </source>
</evidence>
<proteinExistence type="predicted"/>
<comment type="caution">
    <text evidence="3">The sequence shown here is derived from an EMBL/GenBank/DDBJ whole genome shotgun (WGS) entry which is preliminary data.</text>
</comment>
<gene>
    <name evidence="3" type="primary">porV</name>
    <name evidence="3" type="ORF">NPE20_18195</name>
</gene>
<dbReference type="SUPFAM" id="SSF56935">
    <property type="entry name" value="Porins"/>
    <property type="match status" value="1"/>
</dbReference>
<dbReference type="InterPro" id="IPR047799">
    <property type="entry name" value="T9SS_OM_PorV"/>
</dbReference>
<dbReference type="EMBL" id="JANHOH010000005">
    <property type="protein sequence ID" value="MCQ6959915.1"/>
    <property type="molecule type" value="Genomic_DNA"/>
</dbReference>
<feature type="domain" description="Type IX secretion system protein PorV" evidence="2">
    <location>
        <begin position="35"/>
        <end position="270"/>
    </location>
</feature>
<keyword evidence="4" id="KW-1185">Reference proteome</keyword>
<evidence type="ECO:0000259" key="2">
    <source>
        <dbReference type="Pfam" id="PF19572"/>
    </source>
</evidence>
<organism evidence="3 4">
    <name type="scientific">Mucilaginibacter aquariorum</name>
    <dbReference type="NCBI Taxonomy" id="2967225"/>
    <lineage>
        <taxon>Bacteria</taxon>
        <taxon>Pseudomonadati</taxon>
        <taxon>Bacteroidota</taxon>
        <taxon>Sphingobacteriia</taxon>
        <taxon>Sphingobacteriales</taxon>
        <taxon>Sphingobacteriaceae</taxon>
        <taxon>Mucilaginibacter</taxon>
    </lineage>
</organism>
<dbReference type="NCBIfam" id="NF033710">
    <property type="entry name" value="T9SS_OM_PorV"/>
    <property type="match status" value="1"/>
</dbReference>
<name>A0ABT1T698_9SPHI</name>
<evidence type="ECO:0000313" key="4">
    <source>
        <dbReference type="Proteomes" id="UP001204376"/>
    </source>
</evidence>
<dbReference type="InterPro" id="IPR045741">
    <property type="entry name" value="PorV"/>
</dbReference>
<reference evidence="3 4" key="1">
    <citation type="submission" date="2022-07" db="EMBL/GenBank/DDBJ databases">
        <title>Mucilaginibacter sp. JC4.</title>
        <authorList>
            <person name="Le V."/>
            <person name="Ko S.-R."/>
            <person name="Ahn C.-Y."/>
            <person name="Oh H.-M."/>
        </authorList>
    </citation>
    <scope>NUCLEOTIDE SEQUENCE [LARGE SCALE GENOMIC DNA]</scope>
    <source>
        <strain evidence="3 4">JC4</strain>
    </source>
</reference>
<dbReference type="Pfam" id="PF19572">
    <property type="entry name" value="PorV"/>
    <property type="match status" value="1"/>
</dbReference>
<dbReference type="Proteomes" id="UP001204376">
    <property type="component" value="Unassembled WGS sequence"/>
</dbReference>
<feature type="signal peptide" evidence="1">
    <location>
        <begin position="1"/>
        <end position="21"/>
    </location>
</feature>
<keyword evidence="1" id="KW-0732">Signal</keyword>
<sequence length="391" mass="42244">MKFLSTKNIYTYLLLALPAFAAAQSTTTTSGSGVNAIPTAVPFLNISPDSRSGAMGDAGVALSPDVNANYWNPAKLAFLENNNDVSLSYSPWLRHLVPDVSLAYLSYAHKIDDRNTFGASLRYFNLGSIQLIDANQTDQGIYKPTEFSIDASFARKFGENLSLGLTMRYIYSNFSNGAFISGAGQQNKAGNAVSAGVSLYYKKPYGNNSLFAFGANISNIGNKISYTTTGPSYFLPANLKFGVANTWALDDLSKFTVAFDINKLLVPTPPIRDNDGNIIKGSDDDVSVPAGIFRSFGDAPGGFSEEIKELSFSPGVEYLYADRFAVRAGYFYENPAKGGRHYATAGFGLKYDIFGFDFSYLIASQQNSPLANTLRFTLSASFGGTNNASKK</sequence>
<feature type="chain" id="PRO_5045839078" evidence="1">
    <location>
        <begin position="22"/>
        <end position="391"/>
    </location>
</feature>